<evidence type="ECO:0000313" key="2">
    <source>
        <dbReference type="EMBL" id="CUW07867.1"/>
    </source>
</evidence>
<keyword evidence="4" id="KW-1185">Reference proteome</keyword>
<sequence>MNSKESDNSMVNQNAIIYWQPHIGETYMYGSIINYVTKDHVTFQNDLFSAGSFVHTWLSSSSYQVQRSVVALPLLENGIEYQIKMNASVMPENTVYLQFKFYDRYEDMIDSVTIKNGVGKFIYPNNAYAYSMALINAGLQELVFHHVEISEAIHEKQLLCDNDGLYISDILNNKTNSSLLQVLFTEPVVGTIGIVPDNLLNQIPDVVQITSSKLYGGFYMNNQVENDIIAVLDQIQKIYEVQSINFIGYGPVSSAAALYYATKVTQSTAYVSSDYGDISLSKNVIYTDGYEQFIAAKKNFVNTPKHTYYQVEPLIANLKIVGTLLDKSSRLQSYIDFVGH</sequence>
<dbReference type="Proteomes" id="UP000198868">
    <property type="component" value="Unassembled WGS sequence"/>
</dbReference>
<evidence type="ECO:0000313" key="3">
    <source>
        <dbReference type="Proteomes" id="UP000198868"/>
    </source>
</evidence>
<reference evidence="3 4" key="1">
    <citation type="submission" date="2015-12" db="EMBL/GenBank/DDBJ databases">
        <authorList>
            <person name="Andreevskaya M."/>
        </authorList>
    </citation>
    <scope>NUCLEOTIDE SEQUENCE [LARGE SCALE GENOMIC DNA]</scope>
    <source>
        <strain evidence="1 4">KSL4-2</strain>
        <strain evidence="2 3">PL111</strain>
    </source>
</reference>
<evidence type="ECO:0000313" key="1">
    <source>
        <dbReference type="EMBL" id="CUW03349.1"/>
    </source>
</evidence>
<dbReference type="EMBL" id="FBTU01000011">
    <property type="protein sequence ID" value="CUW07867.1"/>
    <property type="molecule type" value="Genomic_DNA"/>
</dbReference>
<dbReference type="NCBIfam" id="TIGR03711">
    <property type="entry name" value="acc_sec_asp3"/>
    <property type="match status" value="1"/>
</dbReference>
<dbReference type="RefSeq" id="WP_082699517.1">
    <property type="nucleotide sequence ID" value="NZ_FBSX01000023.1"/>
</dbReference>
<evidence type="ECO:0000313" key="4">
    <source>
        <dbReference type="Proteomes" id="UP000199047"/>
    </source>
</evidence>
<protein>
    <submittedName>
        <fullName evidence="2">Accessory secretory protein Asp3</fullName>
    </submittedName>
</protein>
<dbReference type="InterPro" id="IPR022259">
    <property type="entry name" value="Acessory_Sec_prot_Asp3"/>
</dbReference>
<dbReference type="EMBL" id="FBTB01000001">
    <property type="protein sequence ID" value="CUW03349.1"/>
    <property type="molecule type" value="Genomic_DNA"/>
</dbReference>
<gene>
    <name evidence="1" type="ORF">KSL4_0750</name>
    <name evidence="2" type="ORF">PL111_2016</name>
</gene>
<accession>A0AAN2QUR6</accession>
<dbReference type="Proteomes" id="UP000199047">
    <property type="component" value="Unassembled WGS sequence"/>
</dbReference>
<organism evidence="2 3">
    <name type="scientific">Leuconostoc inhae</name>
    <dbReference type="NCBI Taxonomy" id="178001"/>
    <lineage>
        <taxon>Bacteria</taxon>
        <taxon>Bacillati</taxon>
        <taxon>Bacillota</taxon>
        <taxon>Bacilli</taxon>
        <taxon>Lactobacillales</taxon>
        <taxon>Lactobacillaceae</taxon>
        <taxon>Leuconostoc</taxon>
    </lineage>
</organism>
<dbReference type="GO" id="GO:0015031">
    <property type="term" value="P:protein transport"/>
    <property type="evidence" value="ECO:0007669"/>
    <property type="project" value="InterPro"/>
</dbReference>
<dbReference type="AlphaFoldDB" id="A0AAN2QUR6"/>
<comment type="caution">
    <text evidence="2">The sequence shown here is derived from an EMBL/GenBank/DDBJ whole genome shotgun (WGS) entry which is preliminary data.</text>
</comment>
<dbReference type="Pfam" id="PF15432">
    <property type="entry name" value="Sec-ASP3"/>
    <property type="match status" value="1"/>
</dbReference>
<name>A0AAN2QUR6_9LACO</name>
<proteinExistence type="predicted"/>